<evidence type="ECO:0000256" key="4">
    <source>
        <dbReference type="ARBA" id="ARBA00022786"/>
    </source>
</evidence>
<reference evidence="8 9" key="1">
    <citation type="journal article" date="2023" name="Hortic Res">
        <title>Pangenome of water caltrop reveals structural variations and asymmetric subgenome divergence after allopolyploidization.</title>
        <authorList>
            <person name="Zhang X."/>
            <person name="Chen Y."/>
            <person name="Wang L."/>
            <person name="Yuan Y."/>
            <person name="Fang M."/>
            <person name="Shi L."/>
            <person name="Lu R."/>
            <person name="Comes H.P."/>
            <person name="Ma Y."/>
            <person name="Chen Y."/>
            <person name="Huang G."/>
            <person name="Zhou Y."/>
            <person name="Zheng Z."/>
            <person name="Qiu Y."/>
        </authorList>
    </citation>
    <scope>NUCLEOTIDE SEQUENCE [LARGE SCALE GENOMIC DNA]</scope>
    <source>
        <tissue evidence="8">Roots</tissue>
    </source>
</reference>
<dbReference type="PANTHER" id="PTHR45931">
    <property type="entry name" value="SI:CH211-59O9.10"/>
    <property type="match status" value="1"/>
</dbReference>
<dbReference type="GO" id="GO:0006511">
    <property type="term" value="P:ubiquitin-dependent protein catabolic process"/>
    <property type="evidence" value="ECO:0007669"/>
    <property type="project" value="TreeGrafter"/>
</dbReference>
<dbReference type="InterPro" id="IPR001841">
    <property type="entry name" value="Znf_RING"/>
</dbReference>
<comment type="pathway">
    <text evidence="1">Protein modification; protein ubiquitination.</text>
</comment>
<keyword evidence="3 6" id="KW-0863">Zinc-finger</keyword>
<keyword evidence="9" id="KW-1185">Reference proteome</keyword>
<dbReference type="SMART" id="SM00184">
    <property type="entry name" value="RING"/>
    <property type="match status" value="1"/>
</dbReference>
<accession>A0AAN7Q834</accession>
<dbReference type="InterPro" id="IPR024766">
    <property type="entry name" value="Znf_RING_H2"/>
</dbReference>
<keyword evidence="5" id="KW-0862">Zinc</keyword>
<dbReference type="GO" id="GO:0005634">
    <property type="term" value="C:nucleus"/>
    <property type="evidence" value="ECO:0007669"/>
    <property type="project" value="TreeGrafter"/>
</dbReference>
<dbReference type="InterPro" id="IPR051834">
    <property type="entry name" value="RING_finger_E3_ligase"/>
</dbReference>
<dbReference type="Pfam" id="PF12678">
    <property type="entry name" value="zf-rbx1"/>
    <property type="match status" value="1"/>
</dbReference>
<evidence type="ECO:0000256" key="2">
    <source>
        <dbReference type="ARBA" id="ARBA00022723"/>
    </source>
</evidence>
<dbReference type="PROSITE" id="PS50089">
    <property type="entry name" value="ZF_RING_2"/>
    <property type="match status" value="1"/>
</dbReference>
<evidence type="ECO:0000256" key="6">
    <source>
        <dbReference type="PROSITE-ProRule" id="PRU00175"/>
    </source>
</evidence>
<keyword evidence="2" id="KW-0479">Metal-binding</keyword>
<comment type="caution">
    <text evidence="8">The sequence shown here is derived from an EMBL/GenBank/DDBJ whole genome shotgun (WGS) entry which is preliminary data.</text>
</comment>
<dbReference type="SUPFAM" id="SSF57850">
    <property type="entry name" value="RING/U-box"/>
    <property type="match status" value="1"/>
</dbReference>
<organism evidence="8 9">
    <name type="scientific">Trapa incisa</name>
    <dbReference type="NCBI Taxonomy" id="236973"/>
    <lineage>
        <taxon>Eukaryota</taxon>
        <taxon>Viridiplantae</taxon>
        <taxon>Streptophyta</taxon>
        <taxon>Embryophyta</taxon>
        <taxon>Tracheophyta</taxon>
        <taxon>Spermatophyta</taxon>
        <taxon>Magnoliopsida</taxon>
        <taxon>eudicotyledons</taxon>
        <taxon>Gunneridae</taxon>
        <taxon>Pentapetalae</taxon>
        <taxon>rosids</taxon>
        <taxon>malvids</taxon>
        <taxon>Myrtales</taxon>
        <taxon>Lythraceae</taxon>
        <taxon>Trapa</taxon>
    </lineage>
</organism>
<dbReference type="GO" id="GO:0008270">
    <property type="term" value="F:zinc ion binding"/>
    <property type="evidence" value="ECO:0007669"/>
    <property type="project" value="UniProtKB-KW"/>
</dbReference>
<dbReference type="Proteomes" id="UP001345219">
    <property type="component" value="Chromosome 23"/>
</dbReference>
<dbReference type="AlphaFoldDB" id="A0AAN7Q834"/>
<evidence type="ECO:0000256" key="3">
    <source>
        <dbReference type="ARBA" id="ARBA00022771"/>
    </source>
</evidence>
<keyword evidence="4" id="KW-0833">Ubl conjugation pathway</keyword>
<evidence type="ECO:0000256" key="1">
    <source>
        <dbReference type="ARBA" id="ARBA00004906"/>
    </source>
</evidence>
<dbReference type="EMBL" id="JAXIOK010000009">
    <property type="protein sequence ID" value="KAK4761506.1"/>
    <property type="molecule type" value="Genomic_DNA"/>
</dbReference>
<evidence type="ECO:0000259" key="7">
    <source>
        <dbReference type="PROSITE" id="PS50089"/>
    </source>
</evidence>
<feature type="domain" description="RING-type" evidence="7">
    <location>
        <begin position="192"/>
        <end position="248"/>
    </location>
</feature>
<dbReference type="PANTHER" id="PTHR45931:SF16">
    <property type="entry name" value="RING_U-BOX SUPERFAMILY PROTEIN"/>
    <property type="match status" value="1"/>
</dbReference>
<gene>
    <name evidence="8" type="ORF">SAY87_029390</name>
</gene>
<evidence type="ECO:0000256" key="5">
    <source>
        <dbReference type="ARBA" id="ARBA00022833"/>
    </source>
</evidence>
<dbReference type="GO" id="GO:0061630">
    <property type="term" value="F:ubiquitin protein ligase activity"/>
    <property type="evidence" value="ECO:0007669"/>
    <property type="project" value="TreeGrafter"/>
</dbReference>
<evidence type="ECO:0000313" key="9">
    <source>
        <dbReference type="Proteomes" id="UP001345219"/>
    </source>
</evidence>
<sequence length="268" mass="31006">MSYSTLKIVVGISVLDEDIDEDDEDTILFNIKYKNRNEILERDRRTGRISHEDTDENYVYETLSKYLDKSEVMAPFDQWPMVTSTFTSFISDLVPEIWVKVVAVQLTIASNRMSRYLRNGVNYQADIKVETVRVMKPEEGSHPHLLEYFNRVYNRTEGTLFNGEKVHVRRIPRSDMKVISIDEIEADEDEVCAICLEEWIKNDSDSDSDDDSSSSEVEDVTILPCSHMFHSGCISKWLSENSDCPLCKSDVYERNVTIVYRPVIHPPL</sequence>
<evidence type="ECO:0000313" key="8">
    <source>
        <dbReference type="EMBL" id="KAK4761506.1"/>
    </source>
</evidence>
<dbReference type="InterPro" id="IPR013083">
    <property type="entry name" value="Znf_RING/FYVE/PHD"/>
</dbReference>
<dbReference type="Gene3D" id="3.30.40.10">
    <property type="entry name" value="Zinc/RING finger domain, C3HC4 (zinc finger)"/>
    <property type="match status" value="1"/>
</dbReference>
<proteinExistence type="predicted"/>
<protein>
    <recommendedName>
        <fullName evidence="7">RING-type domain-containing protein</fullName>
    </recommendedName>
</protein>
<name>A0AAN7Q834_9MYRT</name>